<dbReference type="Proteomes" id="UP001460888">
    <property type="component" value="Unassembled WGS sequence"/>
</dbReference>
<sequence>MIDARKTFGPFSKFAHRLALVLVASVFTLAAHADETAGADDFSQANRLLFMTDHMSNVETPAVLKYSFTRQGDKNDSFDDHVDLDVAKGEHVGKSVKVDFLSGDRHRHAPDVGNARGNPVIMMFLQNDVLSLAERTGGSWRYFQRRMKFAFEDEATVEEGKAEYDGHEVAVKRISLQPFKQEKAHREALGSETEKRYVITLSDEVPGGVLEMRSEIPPQNGASNKTVERLALKSAQRVGAESATGS</sequence>
<reference evidence="2 3" key="1">
    <citation type="submission" date="2013-03" db="EMBL/GenBank/DDBJ databases">
        <title>Salinisphaera dokdonensis CL-ES53 Genome Sequencing.</title>
        <authorList>
            <person name="Li C."/>
            <person name="Lai Q."/>
            <person name="Shao Z."/>
        </authorList>
    </citation>
    <scope>NUCLEOTIDE SEQUENCE [LARGE SCALE GENOMIC DNA]</scope>
    <source>
        <strain evidence="2 3">CL-ES53</strain>
    </source>
</reference>
<proteinExistence type="predicted"/>
<feature type="chain" id="PRO_5047497658" description="Secreted protein" evidence="1">
    <location>
        <begin position="34"/>
        <end position="246"/>
    </location>
</feature>
<evidence type="ECO:0000313" key="3">
    <source>
        <dbReference type="Proteomes" id="UP001460888"/>
    </source>
</evidence>
<name>A0ABV2B3H0_9GAMM</name>
<evidence type="ECO:0000256" key="1">
    <source>
        <dbReference type="SAM" id="SignalP"/>
    </source>
</evidence>
<organism evidence="2 3">
    <name type="scientific">Salinisphaera dokdonensis CL-ES53</name>
    <dbReference type="NCBI Taxonomy" id="1304272"/>
    <lineage>
        <taxon>Bacteria</taxon>
        <taxon>Pseudomonadati</taxon>
        <taxon>Pseudomonadota</taxon>
        <taxon>Gammaproteobacteria</taxon>
        <taxon>Salinisphaerales</taxon>
        <taxon>Salinisphaeraceae</taxon>
        <taxon>Salinisphaera</taxon>
    </lineage>
</organism>
<protein>
    <recommendedName>
        <fullName evidence="4">Secreted protein</fullName>
    </recommendedName>
</protein>
<evidence type="ECO:0008006" key="4">
    <source>
        <dbReference type="Google" id="ProtNLM"/>
    </source>
</evidence>
<comment type="caution">
    <text evidence="2">The sequence shown here is derived from an EMBL/GenBank/DDBJ whole genome shotgun (WGS) entry which is preliminary data.</text>
</comment>
<feature type="signal peptide" evidence="1">
    <location>
        <begin position="1"/>
        <end position="33"/>
    </location>
</feature>
<gene>
    <name evidence="2" type="ORF">SADO_13108</name>
</gene>
<evidence type="ECO:0000313" key="2">
    <source>
        <dbReference type="EMBL" id="MES1930195.1"/>
    </source>
</evidence>
<dbReference type="EMBL" id="APND01000004">
    <property type="protein sequence ID" value="MES1930195.1"/>
    <property type="molecule type" value="Genomic_DNA"/>
</dbReference>
<keyword evidence="1" id="KW-0732">Signal</keyword>
<keyword evidence="3" id="KW-1185">Reference proteome</keyword>
<accession>A0ABV2B3H0</accession>